<proteinExistence type="predicted"/>
<organism evidence="1 2">
    <name type="scientific">Wenyingzhuangia fucanilytica</name>
    <dbReference type="NCBI Taxonomy" id="1790137"/>
    <lineage>
        <taxon>Bacteria</taxon>
        <taxon>Pseudomonadati</taxon>
        <taxon>Bacteroidota</taxon>
        <taxon>Flavobacteriia</taxon>
        <taxon>Flavobacteriales</taxon>
        <taxon>Flavobacteriaceae</taxon>
        <taxon>Wenyingzhuangia</taxon>
    </lineage>
</organism>
<evidence type="ECO:0000313" key="2">
    <source>
        <dbReference type="Proteomes" id="UP000092967"/>
    </source>
</evidence>
<dbReference type="EMBL" id="CP014224">
    <property type="protein sequence ID" value="ANW95082.1"/>
    <property type="molecule type" value="Genomic_DNA"/>
</dbReference>
<evidence type="ECO:0000313" key="1">
    <source>
        <dbReference type="EMBL" id="ANW95082.1"/>
    </source>
</evidence>
<dbReference type="KEGG" id="wfu:AXE80_01670"/>
<gene>
    <name evidence="1" type="ORF">AXE80_01670</name>
</gene>
<reference evidence="1 2" key="1">
    <citation type="submission" date="2016-02" db="EMBL/GenBank/DDBJ databases">
        <authorList>
            <person name="Wen L."/>
            <person name="He K."/>
            <person name="Yang H."/>
        </authorList>
    </citation>
    <scope>NUCLEOTIDE SEQUENCE [LARGE SCALE GENOMIC DNA]</scope>
    <source>
        <strain evidence="1 2">CZ1127</strain>
    </source>
</reference>
<protein>
    <recommendedName>
        <fullName evidence="3">Lipocalin-like domain-containing protein</fullName>
    </recommendedName>
</protein>
<name>A0A1B1Y2T3_9FLAO</name>
<evidence type="ECO:0008006" key="3">
    <source>
        <dbReference type="Google" id="ProtNLM"/>
    </source>
</evidence>
<dbReference type="PROSITE" id="PS51257">
    <property type="entry name" value="PROKAR_LIPOPROTEIN"/>
    <property type="match status" value="1"/>
</dbReference>
<dbReference type="AlphaFoldDB" id="A0A1B1Y2T3"/>
<dbReference type="Proteomes" id="UP000092967">
    <property type="component" value="Chromosome"/>
</dbReference>
<keyword evidence="2" id="KW-1185">Reference proteome</keyword>
<accession>A0A1B1Y2T3</accession>
<sequence>MSFLKNEIMKNKTLGIICILLISVSACKKDSDPENNEPQSVVGVWAIKNGVEFSYLTLLSNNTFMYAENDADIESEAENGLELGTYSYNSDKEQITFNIVYDDNDPGNESGIGDAGTPAIFEASVLESGAKLSLLNGELIFNKKEFTDSSPITGVWGVENGTEFSYLTLLSDNTFLYGENDLDTTSDLENGIEVGTYVYNSTNGTITFTIVYDDNDSGNDSGIGDIGTDSTIDVVLSNGNNTLTISGLVLTKAL</sequence>